<evidence type="ECO:0000259" key="1">
    <source>
        <dbReference type="Pfam" id="PF10105"/>
    </source>
</evidence>
<evidence type="ECO:0000313" key="2">
    <source>
        <dbReference type="EMBL" id="GIM84149.1"/>
    </source>
</evidence>
<name>A0A919T1A0_9ACTN</name>
<dbReference type="Proteomes" id="UP000680865">
    <property type="component" value="Unassembled WGS sequence"/>
</dbReference>
<dbReference type="Pfam" id="PF10105">
    <property type="entry name" value="DUF2344"/>
    <property type="match status" value="1"/>
</dbReference>
<dbReference type="AlphaFoldDB" id="A0A919T1A0"/>
<proteinExistence type="predicted"/>
<comment type="caution">
    <text evidence="2">The sequence shown here is derived from an EMBL/GenBank/DDBJ whole genome shotgun (WGS) entry which is preliminary data.</text>
</comment>
<organism evidence="2 3">
    <name type="scientific">Winogradskya consettensis</name>
    <dbReference type="NCBI Taxonomy" id="113560"/>
    <lineage>
        <taxon>Bacteria</taxon>
        <taxon>Bacillati</taxon>
        <taxon>Actinomycetota</taxon>
        <taxon>Actinomycetes</taxon>
        <taxon>Micromonosporales</taxon>
        <taxon>Micromonosporaceae</taxon>
        <taxon>Winogradskya</taxon>
    </lineage>
</organism>
<gene>
    <name evidence="2" type="ORF">Aco04nite_89970</name>
</gene>
<dbReference type="NCBIfam" id="TIGR03936">
    <property type="entry name" value="sam_1_link_chp"/>
    <property type="match status" value="1"/>
</dbReference>
<feature type="domain" description="DUF2344" evidence="1">
    <location>
        <begin position="10"/>
        <end position="202"/>
    </location>
</feature>
<sequence length="253" mass="26873">MGGQAPVVQRIRLRYAKRGPLRFTSHRDFARAFERALKRAGVPIAFSQGFTPHPKISYASAAPTGVGSEAEYLEIGLQTVVDAAQLRVALDTALSPGLDVLDAVVATEGGGSLADRIDASKWRIELPQVETQVAIEAVAAFLAAEEVLVERMTKQGKRVFDARNPVVFCTVTNESGAPSEANAAPCAIIDLVVRQVTPAVRPDDVMSGLRVVAGLEPPVPPRVTRLAQGSLTSQGEIVDPLDADREDATIGGR</sequence>
<keyword evidence="3" id="KW-1185">Reference proteome</keyword>
<accession>A0A919T1A0</accession>
<dbReference type="InterPro" id="IPR018768">
    <property type="entry name" value="DUF2344"/>
</dbReference>
<dbReference type="EMBL" id="BOQP01000060">
    <property type="protein sequence ID" value="GIM84149.1"/>
    <property type="molecule type" value="Genomic_DNA"/>
</dbReference>
<evidence type="ECO:0000313" key="3">
    <source>
        <dbReference type="Proteomes" id="UP000680865"/>
    </source>
</evidence>
<protein>
    <submittedName>
        <fullName evidence="2">Radical SAM protein</fullName>
    </submittedName>
</protein>
<reference evidence="2" key="1">
    <citation type="submission" date="2021-03" db="EMBL/GenBank/DDBJ databases">
        <title>Whole genome shotgun sequence of Actinoplanes consettensis NBRC 14913.</title>
        <authorList>
            <person name="Komaki H."/>
            <person name="Tamura T."/>
        </authorList>
    </citation>
    <scope>NUCLEOTIDE SEQUENCE</scope>
    <source>
        <strain evidence="2">NBRC 14913</strain>
    </source>
</reference>